<keyword evidence="2" id="KW-0732">Signal</keyword>
<sequence>MKAAVNGGAREVEVSSASPPVVSAASNLVASMASRGAAQVAAELAARFAARLAVEIPAEIATDVATEVAPQRTRDRATASAPMCARRLGASGSAHGSRRLGSRARWAAMRSRGRAAATIPSRVRSATLASAVAIGLALLAAPAWADVKVGVVLSLTGPAASLGQPAMNTLKLMPSEMNGTRVQYIVLDDATDTTRAVTDVRKLINEEHVDLIIGPSVSPNAFAIMPVAAEAKTPVISLASSMKIVIPLDGPRKWAYKFSQHDSQNVDALVAEMKRQRVKTVAAIGFADSYGEGMIDLLKQKAPAAGIQVVADERYAKNDASVTAQVLRMLAKKPDAVFIGASGTAGALPELSLAERGYRGGIYQTQGVANKDFLRVCGKACDGTFVSVGPVMVADQLPPNHPTRQVGLSYTQRYDAQFGAGSATAQSAGMWDSFLAFQRVLPGALAKAKPGTTAFREALRQGLEQIRELPVTHGVINTSPTDHQGMDARAMVVVRIEKGNWKLVSP</sequence>
<evidence type="ECO:0000256" key="1">
    <source>
        <dbReference type="ARBA" id="ARBA00010062"/>
    </source>
</evidence>
<dbReference type="Pfam" id="PF13458">
    <property type="entry name" value="Peripla_BP_6"/>
    <property type="match status" value="1"/>
</dbReference>
<dbReference type="InterPro" id="IPR028081">
    <property type="entry name" value="Leu-bd"/>
</dbReference>
<dbReference type="InterPro" id="IPR028082">
    <property type="entry name" value="Peripla_BP_I"/>
</dbReference>
<dbReference type="AlphaFoldDB" id="A0A1H2PSX4"/>
<dbReference type="Gene3D" id="3.40.50.2300">
    <property type="match status" value="2"/>
</dbReference>
<evidence type="ECO:0000313" key="5">
    <source>
        <dbReference type="Proteomes" id="UP000243719"/>
    </source>
</evidence>
<dbReference type="InterPro" id="IPR051010">
    <property type="entry name" value="BCAA_transport"/>
</dbReference>
<name>A0A1H2PSX4_9BURK</name>
<dbReference type="PANTHER" id="PTHR30483">
    <property type="entry name" value="LEUCINE-SPECIFIC-BINDING PROTEIN"/>
    <property type="match status" value="1"/>
</dbReference>
<comment type="similarity">
    <text evidence="1">Belongs to the leucine-binding protein family.</text>
</comment>
<dbReference type="SUPFAM" id="SSF53822">
    <property type="entry name" value="Periplasmic binding protein-like I"/>
    <property type="match status" value="1"/>
</dbReference>
<evidence type="ECO:0000256" key="2">
    <source>
        <dbReference type="ARBA" id="ARBA00022729"/>
    </source>
</evidence>
<feature type="domain" description="Leucine-binding protein" evidence="3">
    <location>
        <begin position="147"/>
        <end position="499"/>
    </location>
</feature>
<dbReference type="PANTHER" id="PTHR30483:SF38">
    <property type="entry name" value="BLR7848 PROTEIN"/>
    <property type="match status" value="1"/>
</dbReference>
<dbReference type="EMBL" id="FNLO01000009">
    <property type="protein sequence ID" value="SDV49724.1"/>
    <property type="molecule type" value="Genomic_DNA"/>
</dbReference>
<evidence type="ECO:0000313" key="4">
    <source>
        <dbReference type="EMBL" id="SDV49724.1"/>
    </source>
</evidence>
<keyword evidence="5" id="KW-1185">Reference proteome</keyword>
<protein>
    <submittedName>
        <fullName evidence="4">Branched-chain amino acid transport system substrate-binding protein</fullName>
    </submittedName>
</protein>
<dbReference type="Proteomes" id="UP000243719">
    <property type="component" value="Unassembled WGS sequence"/>
</dbReference>
<dbReference type="STRING" id="1770053.SAMN05216551_10982"/>
<organism evidence="4 5">
    <name type="scientific">Chitinasiproducens palmae</name>
    <dbReference type="NCBI Taxonomy" id="1770053"/>
    <lineage>
        <taxon>Bacteria</taxon>
        <taxon>Pseudomonadati</taxon>
        <taxon>Pseudomonadota</taxon>
        <taxon>Betaproteobacteria</taxon>
        <taxon>Burkholderiales</taxon>
        <taxon>Burkholderiaceae</taxon>
        <taxon>Chitinasiproducens</taxon>
    </lineage>
</organism>
<reference evidence="5" key="1">
    <citation type="submission" date="2016-09" db="EMBL/GenBank/DDBJ databases">
        <authorList>
            <person name="Varghese N."/>
            <person name="Submissions S."/>
        </authorList>
    </citation>
    <scope>NUCLEOTIDE SEQUENCE [LARGE SCALE GENOMIC DNA]</scope>
    <source>
        <strain evidence="5">JS23</strain>
    </source>
</reference>
<gene>
    <name evidence="4" type="ORF">SAMN05216551_10982</name>
</gene>
<accession>A0A1H2PSX4</accession>
<proteinExistence type="inferred from homology"/>
<dbReference type="CDD" id="cd06333">
    <property type="entry name" value="PBP1_ABC_RPA1789-like"/>
    <property type="match status" value="1"/>
</dbReference>
<evidence type="ECO:0000259" key="3">
    <source>
        <dbReference type="Pfam" id="PF13458"/>
    </source>
</evidence>